<evidence type="ECO:0000313" key="2">
    <source>
        <dbReference type="EMBL" id="CAA2630462.1"/>
    </source>
</evidence>
<evidence type="ECO:0000256" key="1">
    <source>
        <dbReference type="SAM" id="MobiDB-lite"/>
    </source>
</evidence>
<evidence type="ECO:0000313" key="3">
    <source>
        <dbReference type="Proteomes" id="UP001189122"/>
    </source>
</evidence>
<organism evidence="2">
    <name type="scientific">Spirodela intermedia</name>
    <name type="common">Intermediate duckweed</name>
    <dbReference type="NCBI Taxonomy" id="51605"/>
    <lineage>
        <taxon>Eukaryota</taxon>
        <taxon>Viridiplantae</taxon>
        <taxon>Streptophyta</taxon>
        <taxon>Embryophyta</taxon>
        <taxon>Tracheophyta</taxon>
        <taxon>Spermatophyta</taxon>
        <taxon>Magnoliopsida</taxon>
        <taxon>Liliopsida</taxon>
        <taxon>Araceae</taxon>
        <taxon>Lemnoideae</taxon>
        <taxon>Spirodela</taxon>
    </lineage>
</organism>
<reference evidence="2 3" key="1">
    <citation type="submission" date="2019-12" db="EMBL/GenBank/DDBJ databases">
        <authorList>
            <person name="Scholz U."/>
            <person name="Mascher M."/>
            <person name="Fiebig A."/>
        </authorList>
    </citation>
    <scope>NUCLEOTIDE SEQUENCE</scope>
</reference>
<protein>
    <submittedName>
        <fullName evidence="2">Uncharacterized protein</fullName>
    </submittedName>
</protein>
<feature type="region of interest" description="Disordered" evidence="1">
    <location>
        <begin position="1"/>
        <end position="34"/>
    </location>
</feature>
<dbReference type="EMBL" id="CACRZD030000013">
    <property type="protein sequence ID" value="CAA6669705.1"/>
    <property type="molecule type" value="Genomic_DNA"/>
</dbReference>
<proteinExistence type="predicted"/>
<dbReference type="EMBL" id="LR743600">
    <property type="protein sequence ID" value="CAA2630462.1"/>
    <property type="molecule type" value="Genomic_DNA"/>
</dbReference>
<dbReference type="Proteomes" id="UP001189122">
    <property type="component" value="Unassembled WGS sequence"/>
</dbReference>
<gene>
    <name evidence="2" type="ORF">SI7747_13016108</name>
</gene>
<dbReference type="AlphaFoldDB" id="A0A7I8JIW0"/>
<keyword evidence="3" id="KW-1185">Reference proteome</keyword>
<name>A0A7I8JIW0_SPIIN</name>
<sequence>MGAASTGPCRWRPTATGGRRRRWRRQSGISSPGRLWPCGRPCRWRGGRR</sequence>
<accession>A0A7I8JIW0</accession>